<evidence type="ECO:0000313" key="2">
    <source>
        <dbReference type="Proteomes" id="UP000828941"/>
    </source>
</evidence>
<dbReference type="Proteomes" id="UP000828941">
    <property type="component" value="Chromosome 9"/>
</dbReference>
<sequence>MKNGLNNSMKIRVISGKVKSIENKTFTNEEWSDCLENISQLPDKVTRCIYLGQENGAEARVNVILKELEIMMEVAEPFLLEEKVFRLTFMLLYCGVDRSDVRNVSRSFGKAFARFVDNSAHDEEKVLRWMFAMRAVGKLSGLHSEGRWVSRLIIAEQCRPESVLIEEIVSTVRGQLIEMSRSRRGKSLSDFHFEILAKIANPAITDFLAKRLELDNIKQSLVTLAGKVTGKNMKTFTPESSVEKWSHRLENVSYLLDKSIEHIYLG</sequence>
<gene>
    <name evidence="1" type="ORF">L6164_023389</name>
</gene>
<comment type="caution">
    <text evidence="1">The sequence shown here is derived from an EMBL/GenBank/DDBJ whole genome shotgun (WGS) entry which is preliminary data.</text>
</comment>
<reference evidence="1 2" key="1">
    <citation type="journal article" date="2022" name="DNA Res.">
        <title>Chromosomal-level genome assembly of the orchid tree Bauhinia variegata (Leguminosae; Cercidoideae) supports the allotetraploid origin hypothesis of Bauhinia.</title>
        <authorList>
            <person name="Zhong Y."/>
            <person name="Chen Y."/>
            <person name="Zheng D."/>
            <person name="Pang J."/>
            <person name="Liu Y."/>
            <person name="Luo S."/>
            <person name="Meng S."/>
            <person name="Qian L."/>
            <person name="Wei D."/>
            <person name="Dai S."/>
            <person name="Zhou R."/>
        </authorList>
    </citation>
    <scope>NUCLEOTIDE SEQUENCE [LARGE SCALE GENOMIC DNA]</scope>
    <source>
        <strain evidence="1">BV-YZ2020</strain>
    </source>
</reference>
<accession>A0ACB9MJY5</accession>
<dbReference type="EMBL" id="CM039434">
    <property type="protein sequence ID" value="KAI4323809.1"/>
    <property type="molecule type" value="Genomic_DNA"/>
</dbReference>
<proteinExistence type="predicted"/>
<protein>
    <submittedName>
        <fullName evidence="1">Uncharacterized protein</fullName>
    </submittedName>
</protein>
<evidence type="ECO:0000313" key="1">
    <source>
        <dbReference type="EMBL" id="KAI4323809.1"/>
    </source>
</evidence>
<organism evidence="1 2">
    <name type="scientific">Bauhinia variegata</name>
    <name type="common">Purple orchid tree</name>
    <name type="synonym">Phanera variegata</name>
    <dbReference type="NCBI Taxonomy" id="167791"/>
    <lineage>
        <taxon>Eukaryota</taxon>
        <taxon>Viridiplantae</taxon>
        <taxon>Streptophyta</taxon>
        <taxon>Embryophyta</taxon>
        <taxon>Tracheophyta</taxon>
        <taxon>Spermatophyta</taxon>
        <taxon>Magnoliopsida</taxon>
        <taxon>eudicotyledons</taxon>
        <taxon>Gunneridae</taxon>
        <taxon>Pentapetalae</taxon>
        <taxon>rosids</taxon>
        <taxon>fabids</taxon>
        <taxon>Fabales</taxon>
        <taxon>Fabaceae</taxon>
        <taxon>Cercidoideae</taxon>
        <taxon>Cercideae</taxon>
        <taxon>Bauhiniinae</taxon>
        <taxon>Bauhinia</taxon>
    </lineage>
</organism>
<keyword evidence="2" id="KW-1185">Reference proteome</keyword>
<name>A0ACB9MJY5_BAUVA</name>